<organism evidence="2">
    <name type="scientific">Lepeophtheirus salmonis</name>
    <name type="common">Salmon louse</name>
    <name type="synonym">Caligus salmonis</name>
    <dbReference type="NCBI Taxonomy" id="72036"/>
    <lineage>
        <taxon>Eukaryota</taxon>
        <taxon>Metazoa</taxon>
        <taxon>Ecdysozoa</taxon>
        <taxon>Arthropoda</taxon>
        <taxon>Crustacea</taxon>
        <taxon>Multicrustacea</taxon>
        <taxon>Hexanauplia</taxon>
        <taxon>Copepoda</taxon>
        <taxon>Siphonostomatoida</taxon>
        <taxon>Caligidae</taxon>
        <taxon>Lepeophtheirus</taxon>
    </lineage>
</organism>
<accession>A0A0K2T578</accession>
<sequence length="196" mass="20553">MSSLRSKKKSRKNGDAHEESGKTHLSTIPSSGGGSNSNTVSSSPSSPLPNSPASPKDPLDDIQTLSLEEVNSTPDHKGSGKSSSLKSTSSSSSSKSRRSKSHSKKQKPSSGNKNLNSSSGDSIFQSRGASSDIIRSGHLEYNTMYASNDCGLTGPVTVNVVNAPNNSTMQCGCENINCPFCNLMLSIEKTDPTVLQ</sequence>
<feature type="compositionally biased region" description="Low complexity" evidence="1">
    <location>
        <begin position="108"/>
        <end position="122"/>
    </location>
</feature>
<feature type="compositionally biased region" description="Low complexity" evidence="1">
    <location>
        <begin position="36"/>
        <end position="45"/>
    </location>
</feature>
<feature type="compositionally biased region" description="Basic residues" evidence="1">
    <location>
        <begin position="1"/>
        <end position="11"/>
    </location>
</feature>
<dbReference type="OrthoDB" id="6379870at2759"/>
<feature type="region of interest" description="Disordered" evidence="1">
    <location>
        <begin position="1"/>
        <end position="125"/>
    </location>
</feature>
<reference evidence="2" key="1">
    <citation type="submission" date="2014-05" db="EMBL/GenBank/DDBJ databases">
        <authorList>
            <person name="Chronopoulou M."/>
        </authorList>
    </citation>
    <scope>NUCLEOTIDE SEQUENCE</scope>
    <source>
        <tissue evidence="2">Whole organism</tissue>
    </source>
</reference>
<proteinExistence type="predicted"/>
<dbReference type="EMBL" id="HACA01003381">
    <property type="protein sequence ID" value="CDW20742.1"/>
    <property type="molecule type" value="Transcribed_RNA"/>
</dbReference>
<evidence type="ECO:0000313" key="2">
    <source>
        <dbReference type="EMBL" id="CDW20742.1"/>
    </source>
</evidence>
<feature type="compositionally biased region" description="Basic residues" evidence="1">
    <location>
        <begin position="95"/>
        <end position="107"/>
    </location>
</feature>
<feature type="compositionally biased region" description="Polar residues" evidence="1">
    <location>
        <begin position="63"/>
        <end position="73"/>
    </location>
</feature>
<feature type="compositionally biased region" description="Low complexity" evidence="1">
    <location>
        <begin position="80"/>
        <end position="94"/>
    </location>
</feature>
<dbReference type="AlphaFoldDB" id="A0A0K2T578"/>
<feature type="compositionally biased region" description="Basic and acidic residues" evidence="1">
    <location>
        <begin position="12"/>
        <end position="22"/>
    </location>
</feature>
<name>A0A0K2T578_LEPSM</name>
<evidence type="ECO:0000256" key="1">
    <source>
        <dbReference type="SAM" id="MobiDB-lite"/>
    </source>
</evidence>
<protein>
    <submittedName>
        <fullName evidence="2">Uncharacterized protein</fullName>
    </submittedName>
</protein>